<evidence type="ECO:0000313" key="4">
    <source>
        <dbReference type="EMBL" id="MCW7530745.1"/>
    </source>
</evidence>
<comment type="caution">
    <text evidence="4">The sequence shown here is derived from an EMBL/GenBank/DDBJ whole genome shotgun (WGS) entry which is preliminary data.</text>
</comment>
<evidence type="ECO:0000256" key="1">
    <source>
        <dbReference type="ARBA" id="ARBA00022679"/>
    </source>
</evidence>
<dbReference type="Gene3D" id="3.40.50.2000">
    <property type="entry name" value="Glycogen Phosphorylase B"/>
    <property type="match status" value="1"/>
</dbReference>
<dbReference type="Proteomes" id="UP001208912">
    <property type="component" value="Unassembled WGS sequence"/>
</dbReference>
<gene>
    <name evidence="3" type="ORF">ND861_10965</name>
    <name evidence="4" type="ORF">ND862_11000</name>
</gene>
<evidence type="ECO:0000313" key="6">
    <source>
        <dbReference type="Proteomes" id="UP001208912"/>
    </source>
</evidence>
<dbReference type="SUPFAM" id="SSF53756">
    <property type="entry name" value="UDP-Glycosyltransferase/glycogen phosphorylase"/>
    <property type="match status" value="1"/>
</dbReference>
<name>A0AAW5VKU3_9LEPT</name>
<keyword evidence="1 4" id="KW-0808">Transferase</keyword>
<dbReference type="InterPro" id="IPR001296">
    <property type="entry name" value="Glyco_trans_1"/>
</dbReference>
<accession>A0AAW5VKU3</accession>
<sequence length="378" mass="43441">MNLAIEASNIVDGGGLNHLRELLNQPEIATKEISKIVIWSSENTLKLIPDSTIVIKKTNPFLNSGKLKRFIWQLLYSKDEFKENAIDLVFVPGGIFLGSYSVPVISMSQNMLLYEWREMARYGFSSGFLRLFFLFFLQSYSFIRSKSILFLTEYAKNTITKKLRLNPDKSVVIPHGINDRFSESAHKPKTLAKKDSFDLLYVSFIGMYKHQWKVVEAISSLRDMGYDLKLTLVGNVVDTMAGNLLKASLEKYDPKREFVNHKLNIGYEEIHKEYKDADLFIYASSCENMPMILMEAMRSSLPILSSKMGPMPEILGEAGEYFDPTNATDLVKKIDLVLKSKERLGEMAEIAYQKSLAFTWKNTQKLTFSYFMKVYREF</sequence>
<dbReference type="PANTHER" id="PTHR46401">
    <property type="entry name" value="GLYCOSYLTRANSFERASE WBBK-RELATED"/>
    <property type="match status" value="1"/>
</dbReference>
<dbReference type="GO" id="GO:0016757">
    <property type="term" value="F:glycosyltransferase activity"/>
    <property type="evidence" value="ECO:0007669"/>
    <property type="project" value="UniProtKB-KW"/>
</dbReference>
<evidence type="ECO:0000313" key="3">
    <source>
        <dbReference type="EMBL" id="MCW7526866.1"/>
    </source>
</evidence>
<dbReference type="RefSeq" id="WP_265352072.1">
    <property type="nucleotide sequence ID" value="NZ_JAMQPL010000004.1"/>
</dbReference>
<dbReference type="EMBL" id="JAMQPL010000004">
    <property type="protein sequence ID" value="MCW7530745.1"/>
    <property type="molecule type" value="Genomic_DNA"/>
</dbReference>
<dbReference type="GO" id="GO:0009103">
    <property type="term" value="P:lipopolysaccharide biosynthetic process"/>
    <property type="evidence" value="ECO:0007669"/>
    <property type="project" value="TreeGrafter"/>
</dbReference>
<dbReference type="PANTHER" id="PTHR46401:SF2">
    <property type="entry name" value="GLYCOSYLTRANSFERASE WBBK-RELATED"/>
    <property type="match status" value="1"/>
</dbReference>
<dbReference type="EMBL" id="JAMQPM010000004">
    <property type="protein sequence ID" value="MCW7526866.1"/>
    <property type="molecule type" value="Genomic_DNA"/>
</dbReference>
<evidence type="ECO:0000259" key="2">
    <source>
        <dbReference type="Pfam" id="PF00534"/>
    </source>
</evidence>
<reference evidence="4 6" key="1">
    <citation type="submission" date="2022-06" db="EMBL/GenBank/DDBJ databases">
        <title>Leptospira isolates from biofilms formed at urban environments.</title>
        <authorList>
            <person name="Ribeiro P.S."/>
            <person name="Sousa T."/>
            <person name="Carvalho N."/>
            <person name="Aburjaile F."/>
            <person name="Neves F."/>
            <person name="Oliveira D."/>
            <person name="Blanco L."/>
            <person name="Lima J."/>
            <person name="Costa F."/>
            <person name="Brenig B."/>
            <person name="Soares S."/>
            <person name="Ramos R."/>
            <person name="Goes-Neto A."/>
            <person name="Matiuzzi M."/>
            <person name="Azevedo V."/>
            <person name="Ristow P."/>
        </authorList>
    </citation>
    <scope>NUCLEOTIDE SEQUENCE</scope>
    <source>
        <strain evidence="3 6">VSF19</strain>
        <strain evidence="4">VSF20</strain>
    </source>
</reference>
<keyword evidence="4" id="KW-0328">Glycosyltransferase</keyword>
<protein>
    <submittedName>
        <fullName evidence="4">Glycosyltransferase</fullName>
        <ecNumber evidence="4">2.4.-.-</ecNumber>
    </submittedName>
</protein>
<dbReference type="Proteomes" id="UP001208540">
    <property type="component" value="Unassembled WGS sequence"/>
</dbReference>
<dbReference type="Pfam" id="PF00534">
    <property type="entry name" value="Glycos_transf_1"/>
    <property type="match status" value="1"/>
</dbReference>
<organism evidence="4 5">
    <name type="scientific">Leptospira soteropolitanensis</name>
    <dbReference type="NCBI Taxonomy" id="2950025"/>
    <lineage>
        <taxon>Bacteria</taxon>
        <taxon>Pseudomonadati</taxon>
        <taxon>Spirochaetota</taxon>
        <taxon>Spirochaetia</taxon>
        <taxon>Leptospirales</taxon>
        <taxon>Leptospiraceae</taxon>
        <taxon>Leptospira</taxon>
    </lineage>
</organism>
<feature type="domain" description="Glycosyl transferase family 1" evidence="2">
    <location>
        <begin position="185"/>
        <end position="353"/>
    </location>
</feature>
<dbReference type="EC" id="2.4.-.-" evidence="4"/>
<dbReference type="AlphaFoldDB" id="A0AAW5VKU3"/>
<proteinExistence type="predicted"/>
<evidence type="ECO:0000313" key="5">
    <source>
        <dbReference type="Proteomes" id="UP001208540"/>
    </source>
</evidence>
<keyword evidence="6" id="KW-1185">Reference proteome</keyword>